<name>A0A6M4H768_9PROT</name>
<feature type="domain" description="Response regulatory" evidence="7">
    <location>
        <begin position="5"/>
        <end position="121"/>
    </location>
</feature>
<keyword evidence="4" id="KW-0804">Transcription</keyword>
<evidence type="ECO:0000256" key="3">
    <source>
        <dbReference type="ARBA" id="ARBA00023125"/>
    </source>
</evidence>
<dbReference type="SUPFAM" id="SSF46894">
    <property type="entry name" value="C-terminal effector domain of the bipartite response regulators"/>
    <property type="match status" value="1"/>
</dbReference>
<dbReference type="InterPro" id="IPR016032">
    <property type="entry name" value="Sig_transdc_resp-reg_C-effctor"/>
</dbReference>
<dbReference type="PROSITE" id="PS00622">
    <property type="entry name" value="HTH_LUXR_1"/>
    <property type="match status" value="1"/>
</dbReference>
<dbReference type="PROSITE" id="PS50043">
    <property type="entry name" value="HTH_LUXR_2"/>
    <property type="match status" value="1"/>
</dbReference>
<dbReference type="InterPro" id="IPR039420">
    <property type="entry name" value="WalR-like"/>
</dbReference>
<accession>A0A6M4H768</accession>
<dbReference type="AlphaFoldDB" id="A0A6M4H768"/>
<keyword evidence="9" id="KW-1185">Reference proteome</keyword>
<evidence type="ECO:0000256" key="2">
    <source>
        <dbReference type="ARBA" id="ARBA00023015"/>
    </source>
</evidence>
<evidence type="ECO:0000256" key="4">
    <source>
        <dbReference type="ARBA" id="ARBA00023163"/>
    </source>
</evidence>
<dbReference type="SMART" id="SM00421">
    <property type="entry name" value="HTH_LUXR"/>
    <property type="match status" value="1"/>
</dbReference>
<dbReference type="SUPFAM" id="SSF52172">
    <property type="entry name" value="CheY-like"/>
    <property type="match status" value="1"/>
</dbReference>
<dbReference type="Gene3D" id="3.40.50.2300">
    <property type="match status" value="1"/>
</dbReference>
<keyword evidence="2" id="KW-0805">Transcription regulation</keyword>
<dbReference type="CDD" id="cd06170">
    <property type="entry name" value="LuxR_C_like"/>
    <property type="match status" value="1"/>
</dbReference>
<keyword evidence="3" id="KW-0238">DNA-binding</keyword>
<dbReference type="PRINTS" id="PR00038">
    <property type="entry name" value="HTHLUXR"/>
</dbReference>
<dbReference type="KEGG" id="upl:DSM104440_02302"/>
<dbReference type="InterPro" id="IPR001789">
    <property type="entry name" value="Sig_transdc_resp-reg_receiver"/>
</dbReference>
<dbReference type="PANTHER" id="PTHR43214">
    <property type="entry name" value="TWO-COMPONENT RESPONSE REGULATOR"/>
    <property type="match status" value="1"/>
</dbReference>
<dbReference type="InParanoid" id="A0A6M4H768"/>
<evidence type="ECO:0000313" key="9">
    <source>
        <dbReference type="Proteomes" id="UP000503096"/>
    </source>
</evidence>
<dbReference type="GO" id="GO:0000160">
    <property type="term" value="P:phosphorelay signal transduction system"/>
    <property type="evidence" value="ECO:0007669"/>
    <property type="project" value="InterPro"/>
</dbReference>
<dbReference type="InterPro" id="IPR011006">
    <property type="entry name" value="CheY-like_superfamily"/>
</dbReference>
<dbReference type="PROSITE" id="PS50110">
    <property type="entry name" value="RESPONSE_REGULATORY"/>
    <property type="match status" value="1"/>
</dbReference>
<feature type="domain" description="HTH luxR-type" evidence="6">
    <location>
        <begin position="147"/>
        <end position="212"/>
    </location>
</feature>
<reference evidence="8 9" key="1">
    <citation type="submission" date="2020-04" db="EMBL/GenBank/DDBJ databases">
        <title>Usitatibacter rugosus gen. nov., sp. nov. and Usitatibacter palustris sp. nov., novel members of Usitatibacteraceae fam. nov. within the order Nitrosomonadales isolated from soil.</title>
        <authorList>
            <person name="Huber K.J."/>
            <person name="Neumann-Schaal M."/>
            <person name="Geppert A."/>
            <person name="Luckner M."/>
            <person name="Wanner G."/>
            <person name="Overmann J."/>
        </authorList>
    </citation>
    <scope>NUCLEOTIDE SEQUENCE [LARGE SCALE GENOMIC DNA]</scope>
    <source>
        <strain evidence="8 9">Swamp67</strain>
    </source>
</reference>
<dbReference type="PANTHER" id="PTHR43214:SF41">
    <property type="entry name" value="NITRATE_NITRITE RESPONSE REGULATOR PROTEIN NARP"/>
    <property type="match status" value="1"/>
</dbReference>
<evidence type="ECO:0000313" key="8">
    <source>
        <dbReference type="EMBL" id="QJR15481.1"/>
    </source>
</evidence>
<sequence length="221" mass="23750">MSALRILLCDDHGLVRAGIRALVEDIPGVSVVAEADNGRQAVALAAEHRPNIVIMDIVMRELNGIDATAQILAANSDIRVLILSMHTTDDFVLRALRAGASGYLVKESLPVELQLAVEAIARGETYLSPRVSKVVVSGLREGATAREPSELDALSPRQREVLQLMAEGKSTKEIAFDLSLSVKTVENHRAALMERLGIHDVAGLVVFAVRHGLIEVRGPDG</sequence>
<dbReference type="Pfam" id="PF00072">
    <property type="entry name" value="Response_reg"/>
    <property type="match status" value="1"/>
</dbReference>
<dbReference type="Proteomes" id="UP000503096">
    <property type="component" value="Chromosome"/>
</dbReference>
<gene>
    <name evidence="8" type="primary">degU_1</name>
    <name evidence="8" type="ORF">DSM104440_02302</name>
</gene>
<organism evidence="8 9">
    <name type="scientific">Usitatibacter palustris</name>
    <dbReference type="NCBI Taxonomy" id="2732487"/>
    <lineage>
        <taxon>Bacteria</taxon>
        <taxon>Pseudomonadati</taxon>
        <taxon>Pseudomonadota</taxon>
        <taxon>Betaproteobacteria</taxon>
        <taxon>Nitrosomonadales</taxon>
        <taxon>Usitatibacteraceae</taxon>
        <taxon>Usitatibacter</taxon>
    </lineage>
</organism>
<evidence type="ECO:0000256" key="1">
    <source>
        <dbReference type="ARBA" id="ARBA00022553"/>
    </source>
</evidence>
<dbReference type="EMBL" id="CP053073">
    <property type="protein sequence ID" value="QJR15481.1"/>
    <property type="molecule type" value="Genomic_DNA"/>
</dbReference>
<keyword evidence="1 5" id="KW-0597">Phosphoprotein</keyword>
<evidence type="ECO:0000259" key="7">
    <source>
        <dbReference type="PROSITE" id="PS50110"/>
    </source>
</evidence>
<dbReference type="SMART" id="SM00448">
    <property type="entry name" value="REC"/>
    <property type="match status" value="1"/>
</dbReference>
<dbReference type="InterPro" id="IPR058245">
    <property type="entry name" value="NreC/VraR/RcsB-like_REC"/>
</dbReference>
<dbReference type="RefSeq" id="WP_171162793.1">
    <property type="nucleotide sequence ID" value="NZ_CP053073.1"/>
</dbReference>
<proteinExistence type="predicted"/>
<dbReference type="GO" id="GO:0006355">
    <property type="term" value="P:regulation of DNA-templated transcription"/>
    <property type="evidence" value="ECO:0007669"/>
    <property type="project" value="InterPro"/>
</dbReference>
<dbReference type="GO" id="GO:0003677">
    <property type="term" value="F:DNA binding"/>
    <property type="evidence" value="ECO:0007669"/>
    <property type="project" value="UniProtKB-KW"/>
</dbReference>
<evidence type="ECO:0000259" key="6">
    <source>
        <dbReference type="PROSITE" id="PS50043"/>
    </source>
</evidence>
<feature type="modified residue" description="4-aspartylphosphate" evidence="5">
    <location>
        <position position="56"/>
    </location>
</feature>
<protein>
    <submittedName>
        <fullName evidence="8">Transcriptional regulatory protein DegU</fullName>
    </submittedName>
</protein>
<dbReference type="InterPro" id="IPR000792">
    <property type="entry name" value="Tscrpt_reg_LuxR_C"/>
</dbReference>
<dbReference type="CDD" id="cd17535">
    <property type="entry name" value="REC_NarL-like"/>
    <property type="match status" value="1"/>
</dbReference>
<dbReference type="Pfam" id="PF00196">
    <property type="entry name" value="GerE"/>
    <property type="match status" value="1"/>
</dbReference>
<evidence type="ECO:0000256" key="5">
    <source>
        <dbReference type="PROSITE-ProRule" id="PRU00169"/>
    </source>
</evidence>